<sequence length="90" mass="10263">MMREWHSTSRDGLVEAGVMLFNGFTYDCIYGTQVGGTIFDEPGHRHTAAYLLQYADPDDITDLVHASVYKILFWRGGNQRPRAHGVIFRD</sequence>
<proteinExistence type="predicted"/>
<organism evidence="1 2">
    <name type="scientific">Melastoma candidum</name>
    <dbReference type="NCBI Taxonomy" id="119954"/>
    <lineage>
        <taxon>Eukaryota</taxon>
        <taxon>Viridiplantae</taxon>
        <taxon>Streptophyta</taxon>
        <taxon>Embryophyta</taxon>
        <taxon>Tracheophyta</taxon>
        <taxon>Spermatophyta</taxon>
        <taxon>Magnoliopsida</taxon>
        <taxon>eudicotyledons</taxon>
        <taxon>Gunneridae</taxon>
        <taxon>Pentapetalae</taxon>
        <taxon>rosids</taxon>
        <taxon>malvids</taxon>
        <taxon>Myrtales</taxon>
        <taxon>Melastomataceae</taxon>
        <taxon>Melastomatoideae</taxon>
        <taxon>Melastomateae</taxon>
        <taxon>Melastoma</taxon>
    </lineage>
</organism>
<gene>
    <name evidence="1" type="ORF">MLD38_015444</name>
</gene>
<reference evidence="2" key="1">
    <citation type="journal article" date="2023" name="Front. Plant Sci.">
        <title>Chromosomal-level genome assembly of Melastoma candidum provides insights into trichome evolution.</title>
        <authorList>
            <person name="Zhong Y."/>
            <person name="Wu W."/>
            <person name="Sun C."/>
            <person name="Zou P."/>
            <person name="Liu Y."/>
            <person name="Dai S."/>
            <person name="Zhou R."/>
        </authorList>
    </citation>
    <scope>NUCLEOTIDE SEQUENCE [LARGE SCALE GENOMIC DNA]</scope>
</reference>
<name>A0ACB9RKB4_9MYRT</name>
<evidence type="ECO:0000313" key="1">
    <source>
        <dbReference type="EMBL" id="KAI4377883.1"/>
    </source>
</evidence>
<keyword evidence="2" id="KW-1185">Reference proteome</keyword>
<comment type="caution">
    <text evidence="1">The sequence shown here is derived from an EMBL/GenBank/DDBJ whole genome shotgun (WGS) entry which is preliminary data.</text>
</comment>
<accession>A0ACB9RKB4</accession>
<dbReference type="EMBL" id="CM042883">
    <property type="protein sequence ID" value="KAI4377883.1"/>
    <property type="molecule type" value="Genomic_DNA"/>
</dbReference>
<protein>
    <submittedName>
        <fullName evidence="1">Uncharacterized protein</fullName>
    </submittedName>
</protein>
<evidence type="ECO:0000313" key="2">
    <source>
        <dbReference type="Proteomes" id="UP001057402"/>
    </source>
</evidence>
<dbReference type="Proteomes" id="UP001057402">
    <property type="component" value="Chromosome 4"/>
</dbReference>